<reference evidence="1" key="1">
    <citation type="submission" date="2021-01" db="EMBL/GenBank/DDBJ databases">
        <title>Whole genome shotgun sequence of Dactylosporangium siamense NBRC 106093.</title>
        <authorList>
            <person name="Komaki H."/>
            <person name="Tamura T."/>
        </authorList>
    </citation>
    <scope>NUCLEOTIDE SEQUENCE</scope>
    <source>
        <strain evidence="1">NBRC 106093</strain>
    </source>
</reference>
<dbReference type="EMBL" id="BONQ01000021">
    <property type="protein sequence ID" value="GIG43161.1"/>
    <property type="molecule type" value="Genomic_DNA"/>
</dbReference>
<evidence type="ECO:0000313" key="1">
    <source>
        <dbReference type="EMBL" id="GIG43161.1"/>
    </source>
</evidence>
<comment type="caution">
    <text evidence="1">The sequence shown here is derived from an EMBL/GenBank/DDBJ whole genome shotgun (WGS) entry which is preliminary data.</text>
</comment>
<keyword evidence="2" id="KW-1185">Reference proteome</keyword>
<proteinExistence type="predicted"/>
<protein>
    <recommendedName>
        <fullName evidence="3">Secreted protein</fullName>
    </recommendedName>
</protein>
<dbReference type="AlphaFoldDB" id="A0A919PH69"/>
<gene>
    <name evidence="1" type="ORF">Dsi01nite_012020</name>
</gene>
<name>A0A919PH69_9ACTN</name>
<accession>A0A919PH69</accession>
<sequence>MEWYDQATATVLGMKGPLVAGGLVLALLLGFVIARSTADPAAPPAATAPTVVPSHSHGGAVAGDLGGLSLSAGGFTLAPSTTTFGAGAAQQFTFRVLGPDGKAVTRFVLNHEKLMHLVVARHDLSGFQHLHPQMAPDGTWSVPLTLPSPGIWRIYADFVTFDPAGAQAPATLAVDATVAGDYRPLTLPEPVRTAETGGMTVALEGTPAVNATQPLSLRVLASGTPVTDLERYLGAYGHLVVLRDGDLGYLHVHPEDQLVGGAVKFWLSAPSVGRYRLFFEFQRGGQVHRAEFTVDVR</sequence>
<evidence type="ECO:0000313" key="2">
    <source>
        <dbReference type="Proteomes" id="UP000660611"/>
    </source>
</evidence>
<dbReference type="Proteomes" id="UP000660611">
    <property type="component" value="Unassembled WGS sequence"/>
</dbReference>
<organism evidence="1 2">
    <name type="scientific">Dactylosporangium siamense</name>
    <dbReference type="NCBI Taxonomy" id="685454"/>
    <lineage>
        <taxon>Bacteria</taxon>
        <taxon>Bacillati</taxon>
        <taxon>Actinomycetota</taxon>
        <taxon>Actinomycetes</taxon>
        <taxon>Micromonosporales</taxon>
        <taxon>Micromonosporaceae</taxon>
        <taxon>Dactylosporangium</taxon>
    </lineage>
</organism>
<evidence type="ECO:0008006" key="3">
    <source>
        <dbReference type="Google" id="ProtNLM"/>
    </source>
</evidence>